<reference evidence="1 2" key="2">
    <citation type="submission" date="2023-11" db="EMBL/GenBank/DDBJ databases">
        <authorList>
            <person name="Lara A.C."/>
            <person name="Chronakova A."/>
        </authorList>
    </citation>
    <scope>NUCLEOTIDE SEQUENCE [LARGE SCALE GENOMIC DNA]</scope>
    <source>
        <strain evidence="1 2">BCCO 10_0856</strain>
    </source>
</reference>
<dbReference type="Proteomes" id="UP001285521">
    <property type="component" value="Unassembled WGS sequence"/>
</dbReference>
<sequence length="98" mass="11344">MSESAWLVSDAHRVQLGLGKPIRREDHTVDHYFDGSQNSRNSELTRALWKFLADFGDQPLRVVFSHSPEYSVTAGYRMIGNDAMEDIDFPEYLRDWHG</sequence>
<accession>A0ABU4TGI1</accession>
<comment type="caution">
    <text evidence="1">The sequence shown here is derived from an EMBL/GenBank/DDBJ whole genome shotgun (WGS) entry which is preliminary data.</text>
</comment>
<name>A0ABU4TGI1_9PSEU</name>
<organism evidence="1 2">
    <name type="scientific">Lentzea miocenica</name>
    <dbReference type="NCBI Taxonomy" id="3095431"/>
    <lineage>
        <taxon>Bacteria</taxon>
        <taxon>Bacillati</taxon>
        <taxon>Actinomycetota</taxon>
        <taxon>Actinomycetes</taxon>
        <taxon>Pseudonocardiales</taxon>
        <taxon>Pseudonocardiaceae</taxon>
        <taxon>Lentzea</taxon>
    </lineage>
</organism>
<proteinExistence type="predicted"/>
<protein>
    <submittedName>
        <fullName evidence="1">Uncharacterized protein</fullName>
    </submittedName>
</protein>
<evidence type="ECO:0000313" key="1">
    <source>
        <dbReference type="EMBL" id="MDX8037104.1"/>
    </source>
</evidence>
<dbReference type="EMBL" id="JAXAVW010000056">
    <property type="protein sequence ID" value="MDX8037104.1"/>
    <property type="molecule type" value="Genomic_DNA"/>
</dbReference>
<dbReference type="RefSeq" id="WP_319972102.1">
    <property type="nucleotide sequence ID" value="NZ_JAXAVW010000056.1"/>
</dbReference>
<reference evidence="1 2" key="1">
    <citation type="submission" date="2023-11" db="EMBL/GenBank/DDBJ databases">
        <title>Lentzea sokolovensis, sp. nov., Lentzea kristufkii, sp. nov., and Lentzea miocenensis, sp. nov., rare actinobacteria from Sokolov Coal Basin, Miocene lacustrine sediment, Czech Republic.</title>
        <authorList>
            <person name="Lara A."/>
            <person name="Kotroba L."/>
            <person name="Nouioui I."/>
            <person name="Neumann-Schaal M."/>
            <person name="Mast Y."/>
            <person name="Chronakova A."/>
        </authorList>
    </citation>
    <scope>NUCLEOTIDE SEQUENCE [LARGE SCALE GENOMIC DNA]</scope>
    <source>
        <strain evidence="1 2">BCCO 10_0856</strain>
    </source>
</reference>
<gene>
    <name evidence="1" type="ORF">SK803_43520</name>
</gene>
<keyword evidence="2" id="KW-1185">Reference proteome</keyword>
<evidence type="ECO:0000313" key="2">
    <source>
        <dbReference type="Proteomes" id="UP001285521"/>
    </source>
</evidence>